<dbReference type="GeneID" id="64820531"/>
<dbReference type="PROSITE" id="PS51866">
    <property type="entry name" value="MOP"/>
    <property type="match status" value="1"/>
</dbReference>
<evidence type="ECO:0000256" key="2">
    <source>
        <dbReference type="ARBA" id="ARBA00022505"/>
    </source>
</evidence>
<dbReference type="NCBIfam" id="TIGR00638">
    <property type="entry name" value="Mop"/>
    <property type="match status" value="1"/>
</dbReference>
<feature type="domain" description="Mop" evidence="3">
    <location>
        <begin position="2"/>
        <end position="68"/>
    </location>
</feature>
<dbReference type="AlphaFoldDB" id="A0A8T8K4W7"/>
<dbReference type="InterPro" id="IPR004606">
    <property type="entry name" value="Mop_domain"/>
</dbReference>
<evidence type="ECO:0000256" key="1">
    <source>
        <dbReference type="ARBA" id="ARBA00004202"/>
    </source>
</evidence>
<reference evidence="4" key="1">
    <citation type="submission" date="2020-07" db="EMBL/GenBank/DDBJ databases">
        <title>Methanobacterium. sp. MethCan genome.</title>
        <authorList>
            <person name="Postec A."/>
            <person name="Quemeneur M."/>
        </authorList>
    </citation>
    <scope>NUCLEOTIDE SEQUENCE</scope>
    <source>
        <strain evidence="4">MethCAN</strain>
    </source>
</reference>
<accession>A0A8T8K4W7</accession>
<dbReference type="RefSeq" id="WP_211532511.1">
    <property type="nucleotide sequence ID" value="NZ_CP058560.1"/>
</dbReference>
<dbReference type="Proteomes" id="UP000681041">
    <property type="component" value="Chromosome"/>
</dbReference>
<organism evidence="4 5">
    <name type="scientific">Methanobacterium alkalithermotolerans</name>
    <dbReference type="NCBI Taxonomy" id="2731220"/>
    <lineage>
        <taxon>Archaea</taxon>
        <taxon>Methanobacteriati</taxon>
        <taxon>Methanobacteriota</taxon>
        <taxon>Methanomada group</taxon>
        <taxon>Methanobacteria</taxon>
        <taxon>Methanobacteriales</taxon>
        <taxon>Methanobacteriaceae</taxon>
        <taxon>Methanobacterium</taxon>
    </lineage>
</organism>
<dbReference type="KEGG" id="meme:HYG87_07160"/>
<evidence type="ECO:0000313" key="4">
    <source>
        <dbReference type="EMBL" id="QUH23554.1"/>
    </source>
</evidence>
<keyword evidence="2" id="KW-0500">Molybdenum</keyword>
<protein>
    <submittedName>
        <fullName evidence="4">TOBE domain-containing protein</fullName>
    </submittedName>
</protein>
<dbReference type="EMBL" id="CP058560">
    <property type="protein sequence ID" value="QUH23554.1"/>
    <property type="molecule type" value="Genomic_DNA"/>
</dbReference>
<name>A0A8T8K4W7_9EURY</name>
<dbReference type="InterPro" id="IPR008995">
    <property type="entry name" value="Mo/tungstate-bd_C_term_dom"/>
</dbReference>
<comment type="subcellular location">
    <subcellularLocation>
        <location evidence="1">Cell membrane</location>
        <topology evidence="1">Peripheral membrane protein</topology>
    </subcellularLocation>
</comment>
<dbReference type="OrthoDB" id="36889at2157"/>
<evidence type="ECO:0000259" key="3">
    <source>
        <dbReference type="PROSITE" id="PS51866"/>
    </source>
</evidence>
<dbReference type="Pfam" id="PF03459">
    <property type="entry name" value="TOBE"/>
    <property type="match status" value="1"/>
</dbReference>
<dbReference type="SUPFAM" id="SSF50331">
    <property type="entry name" value="MOP-like"/>
    <property type="match status" value="1"/>
</dbReference>
<keyword evidence="5" id="KW-1185">Reference proteome</keyword>
<dbReference type="GO" id="GO:0015689">
    <property type="term" value="P:molybdate ion transport"/>
    <property type="evidence" value="ECO:0007669"/>
    <property type="project" value="InterPro"/>
</dbReference>
<evidence type="ECO:0000313" key="5">
    <source>
        <dbReference type="Proteomes" id="UP000681041"/>
    </source>
</evidence>
<gene>
    <name evidence="4" type="ORF">HYG87_07160</name>
</gene>
<proteinExistence type="predicted"/>
<dbReference type="Gene3D" id="2.40.50.100">
    <property type="match status" value="1"/>
</dbReference>
<dbReference type="GO" id="GO:0005886">
    <property type="term" value="C:plasma membrane"/>
    <property type="evidence" value="ECO:0007669"/>
    <property type="project" value="UniProtKB-SubCell"/>
</dbReference>
<sequence>MQISARNAIKGKVVKVDVGAVNATIKIEVEAPHTITATITKESVEELKITEGEEVMAIIKSSEVMVAKK</sequence>
<dbReference type="InterPro" id="IPR005116">
    <property type="entry name" value="Transp-assoc_OB_typ1"/>
</dbReference>